<keyword evidence="5 10" id="KW-0378">Hydrolase</keyword>
<dbReference type="Proteomes" id="UP001333818">
    <property type="component" value="Unassembled WGS sequence"/>
</dbReference>
<reference evidence="13" key="1">
    <citation type="submission" date="2024-01" db="EMBL/GenBank/DDBJ databases">
        <title>Bank of Algae and Cyanobacteria of the Azores (BACA) strain genomes.</title>
        <authorList>
            <person name="Luz R."/>
            <person name="Cordeiro R."/>
            <person name="Fonseca A."/>
            <person name="Goncalves V."/>
        </authorList>
    </citation>
    <scope>NUCLEOTIDE SEQUENCE</scope>
    <source>
        <strain evidence="13">BACA0141</strain>
    </source>
</reference>
<feature type="region of interest" description="Disordered" evidence="11">
    <location>
        <begin position="285"/>
        <end position="317"/>
    </location>
</feature>
<keyword evidence="6 10" id="KW-0862">Zinc</keyword>
<dbReference type="GO" id="GO:0046872">
    <property type="term" value="F:metal ion binding"/>
    <property type="evidence" value="ECO:0007669"/>
    <property type="project" value="UniProtKB-KW"/>
</dbReference>
<gene>
    <name evidence="13" type="ORF">V2H45_07455</name>
</gene>
<evidence type="ECO:0000256" key="10">
    <source>
        <dbReference type="RuleBase" id="RU003983"/>
    </source>
</evidence>
<comment type="caution">
    <text evidence="13">The sequence shown here is derived from an EMBL/GenBank/DDBJ whole genome shotgun (WGS) entry which is preliminary data.</text>
</comment>
<proteinExistence type="inferred from homology"/>
<dbReference type="RefSeq" id="WP_330483004.1">
    <property type="nucleotide sequence ID" value="NZ_JAZBJZ010000021.1"/>
</dbReference>
<evidence type="ECO:0000256" key="7">
    <source>
        <dbReference type="ARBA" id="ARBA00022989"/>
    </source>
</evidence>
<dbReference type="GO" id="GO:0006508">
    <property type="term" value="P:proteolysis"/>
    <property type="evidence" value="ECO:0007669"/>
    <property type="project" value="UniProtKB-KW"/>
</dbReference>
<dbReference type="Pfam" id="PF01435">
    <property type="entry name" value="Peptidase_M48"/>
    <property type="match status" value="1"/>
</dbReference>
<evidence type="ECO:0000313" key="13">
    <source>
        <dbReference type="EMBL" id="MEE3716576.1"/>
    </source>
</evidence>
<dbReference type="PANTHER" id="PTHR43221">
    <property type="entry name" value="PROTEASE HTPX"/>
    <property type="match status" value="1"/>
</dbReference>
<accession>A0AAW9PVC9</accession>
<evidence type="ECO:0000256" key="6">
    <source>
        <dbReference type="ARBA" id="ARBA00022833"/>
    </source>
</evidence>
<evidence type="ECO:0000256" key="9">
    <source>
        <dbReference type="ARBA" id="ARBA00023136"/>
    </source>
</evidence>
<evidence type="ECO:0000256" key="5">
    <source>
        <dbReference type="ARBA" id="ARBA00022801"/>
    </source>
</evidence>
<comment type="cofactor">
    <cofactor evidence="10">
        <name>Zn(2+)</name>
        <dbReference type="ChEBI" id="CHEBI:29105"/>
    </cofactor>
    <text evidence="10">Binds 1 zinc ion per subunit.</text>
</comment>
<comment type="similarity">
    <text evidence="10">Belongs to the peptidase M48 family.</text>
</comment>
<evidence type="ECO:0000256" key="4">
    <source>
        <dbReference type="ARBA" id="ARBA00022723"/>
    </source>
</evidence>
<dbReference type="PANTHER" id="PTHR43221:SF3">
    <property type="entry name" value="SLL1280 PROTEIN"/>
    <property type="match status" value="1"/>
</dbReference>
<feature type="domain" description="Peptidase M48" evidence="12">
    <location>
        <begin position="60"/>
        <end position="266"/>
    </location>
</feature>
<organism evidence="13 14">
    <name type="scientific">Tumidithrix elongata BACA0141</name>
    <dbReference type="NCBI Taxonomy" id="2716417"/>
    <lineage>
        <taxon>Bacteria</taxon>
        <taxon>Bacillati</taxon>
        <taxon>Cyanobacteriota</taxon>
        <taxon>Cyanophyceae</taxon>
        <taxon>Pseudanabaenales</taxon>
        <taxon>Pseudanabaenaceae</taxon>
        <taxon>Tumidithrix</taxon>
        <taxon>Tumidithrix elongata</taxon>
    </lineage>
</organism>
<keyword evidence="1" id="KW-1003">Cell membrane</keyword>
<dbReference type="InterPro" id="IPR050083">
    <property type="entry name" value="HtpX_protease"/>
</dbReference>
<evidence type="ECO:0000256" key="11">
    <source>
        <dbReference type="SAM" id="MobiDB-lite"/>
    </source>
</evidence>
<dbReference type="InterPro" id="IPR001915">
    <property type="entry name" value="Peptidase_M48"/>
</dbReference>
<evidence type="ECO:0000259" key="12">
    <source>
        <dbReference type="Pfam" id="PF01435"/>
    </source>
</evidence>
<dbReference type="CDD" id="cd07325">
    <property type="entry name" value="M48_Ste24p_like"/>
    <property type="match status" value="1"/>
</dbReference>
<dbReference type="AlphaFoldDB" id="A0AAW9PVC9"/>
<keyword evidence="7" id="KW-1133">Transmembrane helix</keyword>
<keyword evidence="8 10" id="KW-0482">Metalloprotease</keyword>
<keyword evidence="3" id="KW-0812">Transmembrane</keyword>
<evidence type="ECO:0000256" key="2">
    <source>
        <dbReference type="ARBA" id="ARBA00022670"/>
    </source>
</evidence>
<feature type="compositionally biased region" description="Basic and acidic residues" evidence="11">
    <location>
        <begin position="294"/>
        <end position="317"/>
    </location>
</feature>
<evidence type="ECO:0000256" key="8">
    <source>
        <dbReference type="ARBA" id="ARBA00023049"/>
    </source>
</evidence>
<dbReference type="GO" id="GO:0004222">
    <property type="term" value="F:metalloendopeptidase activity"/>
    <property type="evidence" value="ECO:0007669"/>
    <property type="project" value="InterPro"/>
</dbReference>
<keyword evidence="2 10" id="KW-0645">Protease</keyword>
<evidence type="ECO:0000256" key="1">
    <source>
        <dbReference type="ARBA" id="ARBA00022475"/>
    </source>
</evidence>
<name>A0AAW9PVC9_9CYAN</name>
<protein>
    <submittedName>
        <fullName evidence="13">M48 family metallopeptidase</fullName>
    </submittedName>
</protein>
<sequence length="336" mass="38045">MPRYTGISSEAFRHPLDRQAEQALRSVPGFDLLASKFVEFLYERPQLIYNTGNCIQVGPRQYATIHRLFRESVSDLDVYPEPALFVSQNPNANSYALGKDNPYIVVNSGLLDLLNEAEIRAVLAHELGHIKCGHTTLIQMAMWAMSVVSAISEMTFGLGGIVSSGLIYAFFEWRRKAELSSDRAALLVTDDVDTVLQTMMKLSGGSHAFAHEMSLPEFIRQSEDYQELDKDNLNQIYKFLLYNGYGSGSMLSHPFPVERVHYIRDWAGSEEYRQIRLGNYKRSGATGAVDVTPEEPKGKQESKADAKQDQKTKDEAEALRRQIEELQDQINRLKRQ</sequence>
<evidence type="ECO:0000256" key="3">
    <source>
        <dbReference type="ARBA" id="ARBA00022692"/>
    </source>
</evidence>
<keyword evidence="14" id="KW-1185">Reference proteome</keyword>
<evidence type="ECO:0000313" key="14">
    <source>
        <dbReference type="Proteomes" id="UP001333818"/>
    </source>
</evidence>
<keyword evidence="4" id="KW-0479">Metal-binding</keyword>
<dbReference type="EMBL" id="JAZBJZ010000021">
    <property type="protein sequence ID" value="MEE3716576.1"/>
    <property type="molecule type" value="Genomic_DNA"/>
</dbReference>
<keyword evidence="9" id="KW-0472">Membrane</keyword>
<dbReference type="Gene3D" id="3.30.2010.10">
    <property type="entry name" value="Metalloproteases ('zincins'), catalytic domain"/>
    <property type="match status" value="1"/>
</dbReference>